<comment type="caution">
    <text evidence="1">The sequence shown here is derived from an EMBL/GenBank/DDBJ whole genome shotgun (WGS) entry which is preliminary data.</text>
</comment>
<dbReference type="Proteomes" id="UP000276133">
    <property type="component" value="Unassembled WGS sequence"/>
</dbReference>
<keyword evidence="2" id="KW-1185">Reference proteome</keyword>
<reference evidence="1 2" key="1">
    <citation type="journal article" date="2018" name="Sci. Rep.">
        <title>Genomic signatures of local adaptation to the degree of environmental predictability in rotifers.</title>
        <authorList>
            <person name="Franch-Gras L."/>
            <person name="Hahn C."/>
            <person name="Garcia-Roger E.M."/>
            <person name="Carmona M.J."/>
            <person name="Serra M."/>
            <person name="Gomez A."/>
        </authorList>
    </citation>
    <scope>NUCLEOTIDE SEQUENCE [LARGE SCALE GENOMIC DNA]</scope>
    <source>
        <strain evidence="1">HYR1</strain>
    </source>
</reference>
<dbReference type="EMBL" id="REGN01005830">
    <property type="protein sequence ID" value="RNA11876.1"/>
    <property type="molecule type" value="Genomic_DNA"/>
</dbReference>
<gene>
    <name evidence="1" type="ORF">BpHYR1_036682</name>
</gene>
<proteinExistence type="predicted"/>
<protein>
    <submittedName>
        <fullName evidence="1">Uncharacterized protein</fullName>
    </submittedName>
</protein>
<name>A0A3M7QKA9_BRAPC</name>
<evidence type="ECO:0000313" key="1">
    <source>
        <dbReference type="EMBL" id="RNA11876.1"/>
    </source>
</evidence>
<dbReference type="AlphaFoldDB" id="A0A3M7QKA9"/>
<sequence>MTTIYKDELSMFKSKRKFESFSQIVYYRLKHHNKKTLVPIIRLKTLNKYHVIELNRFRVTIHMSRSQQISIEINWIINSLFVSANISCLNQKSD</sequence>
<evidence type="ECO:0000313" key="2">
    <source>
        <dbReference type="Proteomes" id="UP000276133"/>
    </source>
</evidence>
<organism evidence="1 2">
    <name type="scientific">Brachionus plicatilis</name>
    <name type="common">Marine rotifer</name>
    <name type="synonym">Brachionus muelleri</name>
    <dbReference type="NCBI Taxonomy" id="10195"/>
    <lineage>
        <taxon>Eukaryota</taxon>
        <taxon>Metazoa</taxon>
        <taxon>Spiralia</taxon>
        <taxon>Gnathifera</taxon>
        <taxon>Rotifera</taxon>
        <taxon>Eurotatoria</taxon>
        <taxon>Monogononta</taxon>
        <taxon>Pseudotrocha</taxon>
        <taxon>Ploima</taxon>
        <taxon>Brachionidae</taxon>
        <taxon>Brachionus</taxon>
    </lineage>
</organism>
<accession>A0A3M7QKA9</accession>